<protein>
    <submittedName>
        <fullName evidence="3">Nucleolus and neural progenitor protein</fullName>
    </submittedName>
</protein>
<gene>
    <name evidence="3" type="primary">NEPRO</name>
</gene>
<accession>A0A6I8N1Z4</accession>
<reference evidence="3" key="2">
    <citation type="submission" date="2025-08" db="UniProtKB">
        <authorList>
            <consortium name="Ensembl"/>
        </authorList>
    </citation>
    <scope>IDENTIFICATION</scope>
    <source>
        <strain evidence="3">Glennie</strain>
    </source>
</reference>
<dbReference type="Proteomes" id="UP000002279">
    <property type="component" value="Chromosome 18"/>
</dbReference>
<reference evidence="3" key="3">
    <citation type="submission" date="2025-09" db="UniProtKB">
        <authorList>
            <consortium name="Ensembl"/>
        </authorList>
    </citation>
    <scope>IDENTIFICATION</scope>
    <source>
        <strain evidence="3">Glennie</strain>
    </source>
</reference>
<feature type="region of interest" description="Disordered" evidence="1">
    <location>
        <begin position="550"/>
        <end position="577"/>
    </location>
</feature>
<reference evidence="3 4" key="1">
    <citation type="journal article" date="2008" name="Nature">
        <title>Genome analysis of the platypus reveals unique signatures of evolution.</title>
        <authorList>
            <person name="Warren W.C."/>
            <person name="Hillier L.W."/>
            <person name="Marshall Graves J.A."/>
            <person name="Birney E."/>
            <person name="Ponting C.P."/>
            <person name="Grutzner F."/>
            <person name="Belov K."/>
            <person name="Miller W."/>
            <person name="Clarke L."/>
            <person name="Chinwalla A.T."/>
            <person name="Yang S.P."/>
            <person name="Heger A."/>
            <person name="Locke D.P."/>
            <person name="Miethke P."/>
            <person name="Waters P.D."/>
            <person name="Veyrunes F."/>
            <person name="Fulton L."/>
            <person name="Fulton B."/>
            <person name="Graves T."/>
            <person name="Wallis J."/>
            <person name="Puente X.S."/>
            <person name="Lopez-Otin C."/>
            <person name="Ordonez G.R."/>
            <person name="Eichler E.E."/>
            <person name="Chen L."/>
            <person name="Cheng Z."/>
            <person name="Deakin J.E."/>
            <person name="Alsop A."/>
            <person name="Thompson K."/>
            <person name="Kirby P."/>
            <person name="Papenfuss A.T."/>
            <person name="Wakefield M.J."/>
            <person name="Olender T."/>
            <person name="Lancet D."/>
            <person name="Huttley G.A."/>
            <person name="Smit A.F."/>
            <person name="Pask A."/>
            <person name="Temple-Smith P."/>
            <person name="Batzer M.A."/>
            <person name="Walker J.A."/>
            <person name="Konkel M.K."/>
            <person name="Harris R.S."/>
            <person name="Whittington C.M."/>
            <person name="Wong E.S."/>
            <person name="Gemmell N.J."/>
            <person name="Buschiazzo E."/>
            <person name="Vargas Jentzsch I.M."/>
            <person name="Merkel A."/>
            <person name="Schmitz J."/>
            <person name="Zemann A."/>
            <person name="Churakov G."/>
            <person name="Kriegs J.O."/>
            <person name="Brosius J."/>
            <person name="Murchison E.P."/>
            <person name="Sachidanandam R."/>
            <person name="Smith C."/>
            <person name="Hannon G.J."/>
            <person name="Tsend-Ayush E."/>
            <person name="McMillan D."/>
            <person name="Attenborough R."/>
            <person name="Rens W."/>
            <person name="Ferguson-Smith M."/>
            <person name="Lefevre C.M."/>
            <person name="Sharp J.A."/>
            <person name="Nicholas K.R."/>
            <person name="Ray D.A."/>
            <person name="Kube M."/>
            <person name="Reinhardt R."/>
            <person name="Pringle T.H."/>
            <person name="Taylor J."/>
            <person name="Jones R.C."/>
            <person name="Nixon B."/>
            <person name="Dacheux J.L."/>
            <person name="Niwa H."/>
            <person name="Sekita Y."/>
            <person name="Huang X."/>
            <person name="Stark A."/>
            <person name="Kheradpour P."/>
            <person name="Kellis M."/>
            <person name="Flicek P."/>
            <person name="Chen Y."/>
            <person name="Webber C."/>
            <person name="Hardison R."/>
            <person name="Nelson J."/>
            <person name="Hallsworth-Pepin K."/>
            <person name="Delehaunty K."/>
            <person name="Markovic C."/>
            <person name="Minx P."/>
            <person name="Feng Y."/>
            <person name="Kremitzki C."/>
            <person name="Mitreva M."/>
            <person name="Glasscock J."/>
            <person name="Wylie T."/>
            <person name="Wohldmann P."/>
            <person name="Thiru P."/>
            <person name="Nhan M.N."/>
            <person name="Pohl C.S."/>
            <person name="Smith S.M."/>
            <person name="Hou S."/>
            <person name="Nefedov M."/>
            <person name="de Jong P.J."/>
            <person name="Renfree M.B."/>
            <person name="Mardis E.R."/>
            <person name="Wilson R.K."/>
        </authorList>
    </citation>
    <scope>NUCLEOTIDE SEQUENCE [LARGE SCALE GENOMIC DNA]</scope>
    <source>
        <strain evidence="3 4">Glennie</strain>
    </source>
</reference>
<dbReference type="InParanoid" id="A0A6I8N1Z4"/>
<evidence type="ECO:0000313" key="4">
    <source>
        <dbReference type="Proteomes" id="UP000002279"/>
    </source>
</evidence>
<evidence type="ECO:0000313" key="3">
    <source>
        <dbReference type="Ensembl" id="ENSOANP00000035084.1"/>
    </source>
</evidence>
<feature type="compositionally biased region" description="Low complexity" evidence="1">
    <location>
        <begin position="7"/>
        <end position="28"/>
    </location>
</feature>
<feature type="compositionally biased region" description="Low complexity" evidence="1">
    <location>
        <begin position="384"/>
        <end position="393"/>
    </location>
</feature>
<feature type="domain" description="Nucleolus and neural progenitor protein-like N-terminal" evidence="2">
    <location>
        <begin position="47"/>
        <end position="235"/>
    </location>
</feature>
<dbReference type="InterPro" id="IPR052835">
    <property type="entry name" value="Nepro"/>
</dbReference>
<dbReference type="Ensembl" id="ENSOANT00000047247.1">
    <property type="protein sequence ID" value="ENSOANP00000035084.1"/>
    <property type="gene ID" value="ENSOANG00000012572.4"/>
</dbReference>
<sequence>MSSLPFPAEAAPQGRAGAGRGLTSSLPLPAEASPQAAAMAAPPREPWNRVWLPGAGTVSALTLPAGTRAPAKCLASVSRESGRVLSALSSPALETENLLLRAVLYSHHRRMGRHRPHLALKQVEQCLKRLEAMRLVSSIRDLSALCTKDGSSRNSAECLIPSQPVVELALMKILGACQLVLRLLDRCRKAFLLFVKHLCTREFLVLNLVVTGLVSRLWVLYRAALKRLTGLYEPLLELLRKSSKARPMPYFRDFRFPLRIAEFLGPAYAEVLKPQPPRALGDRGVSRLLNKMFPAQGGWATPGEEAGPEVLPRPEPEKRGSHVDLGQPVPTRSASREKLMKLDVKTFCRPPKPQTAEAHGAPQLDPPQDVSLKTKRPAPDARSARTSSSGRSANPLGGATLVARLREAQGFAELSEVLRTAVVWCRNQKRQAEAVFLGNKLLKSNRLKHVEAQGYSLPKKLNCVKISVCNRLLRALGKKTPKRQQTPPSSQNTFGQRAGSLRRKPVRAILKEIRPGSERTENPISGPRVERSAAPALAQKTEPLPLLRLRAGNGTSKSSTSVGAKQAAPSAYASEGRDDIDDIFSLMGL</sequence>
<feature type="compositionally biased region" description="Polar residues" evidence="1">
    <location>
        <begin position="553"/>
        <end position="563"/>
    </location>
</feature>
<dbReference type="Bgee" id="ENSOANG00000012572">
    <property type="expression patterns" value="Expressed in liver and 7 other cell types or tissues"/>
</dbReference>
<feature type="compositionally biased region" description="Polar residues" evidence="1">
    <location>
        <begin position="483"/>
        <end position="495"/>
    </location>
</feature>
<feature type="region of interest" description="Disordered" evidence="1">
    <location>
        <begin position="297"/>
        <end position="336"/>
    </location>
</feature>
<name>A0A6I8N1Z4_ORNAN</name>
<feature type="region of interest" description="Disordered" evidence="1">
    <location>
        <begin position="348"/>
        <end position="396"/>
    </location>
</feature>
<dbReference type="PANTHER" id="PTHR34761:SF1">
    <property type="entry name" value="NUCLEOLUS AND NEURAL PROGENITOR PROTEIN"/>
    <property type="match status" value="1"/>
</dbReference>
<feature type="region of interest" description="Disordered" evidence="1">
    <location>
        <begin position="1"/>
        <end position="28"/>
    </location>
</feature>
<dbReference type="AlphaFoldDB" id="A0A6I8N1Z4"/>
<feature type="compositionally biased region" description="Basic and acidic residues" evidence="1">
    <location>
        <begin position="312"/>
        <end position="322"/>
    </location>
</feature>
<proteinExistence type="predicted"/>
<dbReference type="GO" id="GO:0045747">
    <property type="term" value="P:positive regulation of Notch signaling pathway"/>
    <property type="evidence" value="ECO:0000318"/>
    <property type="project" value="GO_Central"/>
</dbReference>
<dbReference type="GO" id="GO:0005634">
    <property type="term" value="C:nucleus"/>
    <property type="evidence" value="ECO:0000318"/>
    <property type="project" value="GO_Central"/>
</dbReference>
<feature type="region of interest" description="Disordered" evidence="1">
    <location>
        <begin position="514"/>
        <end position="535"/>
    </location>
</feature>
<dbReference type="OMA" id="EFVLMKI"/>
<evidence type="ECO:0000259" key="2">
    <source>
        <dbReference type="Pfam" id="PF14780"/>
    </source>
</evidence>
<keyword evidence="4" id="KW-1185">Reference proteome</keyword>
<evidence type="ECO:0000256" key="1">
    <source>
        <dbReference type="SAM" id="MobiDB-lite"/>
    </source>
</evidence>
<dbReference type="Pfam" id="PF14780">
    <property type="entry name" value="NEPRO_N"/>
    <property type="match status" value="1"/>
</dbReference>
<feature type="region of interest" description="Disordered" evidence="1">
    <location>
        <begin position="477"/>
        <end position="498"/>
    </location>
</feature>
<dbReference type="PANTHER" id="PTHR34761">
    <property type="entry name" value="NUCLEOLUS AND NEURAL PROGENITOR PROTEIN"/>
    <property type="match status" value="1"/>
</dbReference>
<dbReference type="InterPro" id="IPR027951">
    <property type="entry name" value="Nepro_N"/>
</dbReference>
<organism evidence="3 4">
    <name type="scientific">Ornithorhynchus anatinus</name>
    <name type="common">Duckbill platypus</name>
    <dbReference type="NCBI Taxonomy" id="9258"/>
    <lineage>
        <taxon>Eukaryota</taxon>
        <taxon>Metazoa</taxon>
        <taxon>Chordata</taxon>
        <taxon>Craniata</taxon>
        <taxon>Vertebrata</taxon>
        <taxon>Euteleostomi</taxon>
        <taxon>Mammalia</taxon>
        <taxon>Monotremata</taxon>
        <taxon>Ornithorhynchidae</taxon>
        <taxon>Ornithorhynchus</taxon>
    </lineage>
</organism>
<dbReference type="GeneTree" id="ENSGT00390000007644"/>
<dbReference type="FunCoup" id="A0A6I8N1Z4">
    <property type="interactions" value="2250"/>
</dbReference>